<evidence type="ECO:0000256" key="5">
    <source>
        <dbReference type="ARBA" id="ARBA00022727"/>
    </source>
</evidence>
<dbReference type="CDD" id="cd01672">
    <property type="entry name" value="TMPK"/>
    <property type="match status" value="1"/>
</dbReference>
<dbReference type="GO" id="GO:0006235">
    <property type="term" value="P:dTTP biosynthetic process"/>
    <property type="evidence" value="ECO:0007669"/>
    <property type="project" value="UniProtKB-UniRule"/>
</dbReference>
<evidence type="ECO:0000256" key="6">
    <source>
        <dbReference type="ARBA" id="ARBA00022741"/>
    </source>
</evidence>
<comment type="caution">
    <text evidence="14">The sequence shown here is derived from an EMBL/GenBank/DDBJ whole genome shotgun (WGS) entry which is preliminary data.</text>
</comment>
<evidence type="ECO:0000259" key="13">
    <source>
        <dbReference type="Pfam" id="PF02223"/>
    </source>
</evidence>
<dbReference type="GO" id="GO:0006233">
    <property type="term" value="P:dTDP biosynthetic process"/>
    <property type="evidence" value="ECO:0007669"/>
    <property type="project" value="InterPro"/>
</dbReference>
<evidence type="ECO:0000256" key="4">
    <source>
        <dbReference type="ARBA" id="ARBA00022679"/>
    </source>
</evidence>
<feature type="binding site" evidence="12">
    <location>
        <begin position="11"/>
        <end position="18"/>
    </location>
    <ligand>
        <name>ATP</name>
        <dbReference type="ChEBI" id="CHEBI:30616"/>
    </ligand>
</feature>
<dbReference type="NCBIfam" id="TIGR00041">
    <property type="entry name" value="DTMP_kinase"/>
    <property type="match status" value="1"/>
</dbReference>
<keyword evidence="7 12" id="KW-0418">Kinase</keyword>
<dbReference type="Gene3D" id="3.40.50.300">
    <property type="entry name" value="P-loop containing nucleotide triphosphate hydrolases"/>
    <property type="match status" value="1"/>
</dbReference>
<dbReference type="InterPro" id="IPR018095">
    <property type="entry name" value="Thymidylate_kin_CS"/>
</dbReference>
<dbReference type="AlphaFoldDB" id="A0AA41YS91"/>
<proteinExistence type="inferred from homology"/>
<dbReference type="PANTHER" id="PTHR10344">
    <property type="entry name" value="THYMIDYLATE KINASE"/>
    <property type="match status" value="1"/>
</dbReference>
<evidence type="ECO:0000256" key="11">
    <source>
        <dbReference type="ARBA" id="ARBA00057735"/>
    </source>
</evidence>
<evidence type="ECO:0000313" key="14">
    <source>
        <dbReference type="EMBL" id="MCW6507611.1"/>
    </source>
</evidence>
<dbReference type="EMBL" id="JAMOIM010000003">
    <property type="protein sequence ID" value="MCW6507611.1"/>
    <property type="molecule type" value="Genomic_DNA"/>
</dbReference>
<dbReference type="GO" id="GO:0004798">
    <property type="term" value="F:dTMP kinase activity"/>
    <property type="evidence" value="ECO:0007669"/>
    <property type="project" value="UniProtKB-UniRule"/>
</dbReference>
<dbReference type="InterPro" id="IPR018094">
    <property type="entry name" value="Thymidylate_kinase"/>
</dbReference>
<sequence>MNAGFLITLEGGEGVGKSTQVRRLVARLEAAGRRALATREPGGSAKAEAIRGLLLSGAVAPFGPAAEALLFAAARVDHLDRLIRPALAQGTIVVSDRFIDSTRVYQGIDRRVEPRFLVALETVTVGATRPDLTIILDLPSAVGLARAAARRAPSAIPDRFEREALAFHDGLRRGFLTIAAAEPDRCAVVDAEASADEAAERIWRVVETRLLTPRSSAP</sequence>
<evidence type="ECO:0000256" key="2">
    <source>
        <dbReference type="ARBA" id="ARBA00012980"/>
    </source>
</evidence>
<dbReference type="PANTHER" id="PTHR10344:SF4">
    <property type="entry name" value="UMP-CMP KINASE 2, MITOCHONDRIAL"/>
    <property type="match status" value="1"/>
</dbReference>
<dbReference type="EC" id="2.7.4.9" evidence="2 12"/>
<protein>
    <recommendedName>
        <fullName evidence="3 12">Thymidylate kinase</fullName>
        <ecNumber evidence="2 12">2.7.4.9</ecNumber>
    </recommendedName>
    <alternativeName>
        <fullName evidence="9 12">dTMP kinase</fullName>
    </alternativeName>
</protein>
<dbReference type="GO" id="GO:0005524">
    <property type="term" value="F:ATP binding"/>
    <property type="evidence" value="ECO:0007669"/>
    <property type="project" value="UniProtKB-UniRule"/>
</dbReference>
<evidence type="ECO:0000256" key="12">
    <source>
        <dbReference type="HAMAP-Rule" id="MF_00165"/>
    </source>
</evidence>
<keyword evidence="4 12" id="KW-0808">Transferase</keyword>
<reference evidence="14" key="1">
    <citation type="submission" date="2022-05" db="EMBL/GenBank/DDBJ databases">
        <authorList>
            <person name="Pankratov T."/>
        </authorList>
    </citation>
    <scope>NUCLEOTIDE SEQUENCE</scope>
    <source>
        <strain evidence="14">BP6-180914</strain>
    </source>
</reference>
<evidence type="ECO:0000256" key="9">
    <source>
        <dbReference type="ARBA" id="ARBA00029962"/>
    </source>
</evidence>
<dbReference type="FunFam" id="3.40.50.300:FF:000225">
    <property type="entry name" value="Thymidylate kinase"/>
    <property type="match status" value="1"/>
</dbReference>
<dbReference type="GO" id="GO:0006227">
    <property type="term" value="P:dUDP biosynthetic process"/>
    <property type="evidence" value="ECO:0007669"/>
    <property type="project" value="TreeGrafter"/>
</dbReference>
<gene>
    <name evidence="12 14" type="primary">tmk</name>
    <name evidence="14" type="ORF">M8523_06200</name>
</gene>
<dbReference type="GO" id="GO:0005829">
    <property type="term" value="C:cytosol"/>
    <property type="evidence" value="ECO:0007669"/>
    <property type="project" value="TreeGrafter"/>
</dbReference>
<feature type="domain" description="Thymidylate kinase-like" evidence="13">
    <location>
        <begin position="9"/>
        <end position="202"/>
    </location>
</feature>
<dbReference type="Proteomes" id="UP001165667">
    <property type="component" value="Unassembled WGS sequence"/>
</dbReference>
<dbReference type="Pfam" id="PF02223">
    <property type="entry name" value="Thymidylate_kin"/>
    <property type="match status" value="1"/>
</dbReference>
<evidence type="ECO:0000313" key="15">
    <source>
        <dbReference type="Proteomes" id="UP001165667"/>
    </source>
</evidence>
<evidence type="ECO:0000256" key="10">
    <source>
        <dbReference type="ARBA" id="ARBA00048743"/>
    </source>
</evidence>
<name>A0AA41YS91_9HYPH</name>
<keyword evidence="8 12" id="KW-0067">ATP-binding</keyword>
<evidence type="ECO:0000256" key="1">
    <source>
        <dbReference type="ARBA" id="ARBA00009776"/>
    </source>
</evidence>
<organism evidence="14 15">
    <name type="scientific">Lichenifustis flavocetrariae</name>
    <dbReference type="NCBI Taxonomy" id="2949735"/>
    <lineage>
        <taxon>Bacteria</taxon>
        <taxon>Pseudomonadati</taxon>
        <taxon>Pseudomonadota</taxon>
        <taxon>Alphaproteobacteria</taxon>
        <taxon>Hyphomicrobiales</taxon>
        <taxon>Lichenihabitantaceae</taxon>
        <taxon>Lichenifustis</taxon>
    </lineage>
</organism>
<dbReference type="SUPFAM" id="SSF52540">
    <property type="entry name" value="P-loop containing nucleoside triphosphate hydrolases"/>
    <property type="match status" value="1"/>
</dbReference>
<comment type="similarity">
    <text evidence="1 12">Belongs to the thymidylate kinase family.</text>
</comment>
<comment type="catalytic activity">
    <reaction evidence="10 12">
        <text>dTMP + ATP = dTDP + ADP</text>
        <dbReference type="Rhea" id="RHEA:13517"/>
        <dbReference type="ChEBI" id="CHEBI:30616"/>
        <dbReference type="ChEBI" id="CHEBI:58369"/>
        <dbReference type="ChEBI" id="CHEBI:63528"/>
        <dbReference type="ChEBI" id="CHEBI:456216"/>
        <dbReference type="EC" id="2.7.4.9"/>
    </reaction>
</comment>
<evidence type="ECO:0000256" key="3">
    <source>
        <dbReference type="ARBA" id="ARBA00017144"/>
    </source>
</evidence>
<dbReference type="RefSeq" id="WP_282583976.1">
    <property type="nucleotide sequence ID" value="NZ_JAMOIM010000003.1"/>
</dbReference>
<comment type="function">
    <text evidence="11 12">Phosphorylation of dTMP to form dTDP in both de novo and salvage pathways of dTTP synthesis.</text>
</comment>
<dbReference type="PROSITE" id="PS01331">
    <property type="entry name" value="THYMIDYLATE_KINASE"/>
    <property type="match status" value="1"/>
</dbReference>
<dbReference type="HAMAP" id="MF_00165">
    <property type="entry name" value="Thymidylate_kinase"/>
    <property type="match status" value="1"/>
</dbReference>
<keyword evidence="5 12" id="KW-0545">Nucleotide biosynthesis</keyword>
<dbReference type="InterPro" id="IPR027417">
    <property type="entry name" value="P-loop_NTPase"/>
</dbReference>
<evidence type="ECO:0000256" key="7">
    <source>
        <dbReference type="ARBA" id="ARBA00022777"/>
    </source>
</evidence>
<keyword evidence="6 12" id="KW-0547">Nucleotide-binding</keyword>
<accession>A0AA41YS91</accession>
<dbReference type="InterPro" id="IPR039430">
    <property type="entry name" value="Thymidylate_kin-like_dom"/>
</dbReference>
<evidence type="ECO:0000256" key="8">
    <source>
        <dbReference type="ARBA" id="ARBA00022840"/>
    </source>
</evidence>
<keyword evidence="15" id="KW-1185">Reference proteome</keyword>